<dbReference type="EMBL" id="MHRF01000003">
    <property type="protein sequence ID" value="OHA18675.1"/>
    <property type="molecule type" value="Genomic_DNA"/>
</dbReference>
<protein>
    <submittedName>
        <fullName evidence="2">Uncharacterized protein</fullName>
    </submittedName>
</protein>
<dbReference type="STRING" id="1802301.A2664_00410"/>
<sequence length="132" mass="14897">MPVSSFIFFISLVGLAVMIGGKMVGMNSGRQAFFSSFLSRFDAPLGQLVLQISSATRNGFIVAWQRAGLFLHSSQLISTVALHRLVQGVERRVRSWREFARERKIERKPATSAFIKDVAAYKEELKQNHTHE</sequence>
<keyword evidence="1" id="KW-0472">Membrane</keyword>
<reference evidence="2 3" key="1">
    <citation type="journal article" date="2016" name="Nat. Commun.">
        <title>Thousands of microbial genomes shed light on interconnected biogeochemical processes in an aquifer system.</title>
        <authorList>
            <person name="Anantharaman K."/>
            <person name="Brown C.T."/>
            <person name="Hug L.A."/>
            <person name="Sharon I."/>
            <person name="Castelle C.J."/>
            <person name="Probst A.J."/>
            <person name="Thomas B.C."/>
            <person name="Singh A."/>
            <person name="Wilkins M.J."/>
            <person name="Karaoz U."/>
            <person name="Brodie E.L."/>
            <person name="Williams K.H."/>
            <person name="Hubbard S.S."/>
            <person name="Banfield J.F."/>
        </authorList>
    </citation>
    <scope>NUCLEOTIDE SEQUENCE [LARGE SCALE GENOMIC DNA]</scope>
</reference>
<dbReference type="Proteomes" id="UP000178873">
    <property type="component" value="Unassembled WGS sequence"/>
</dbReference>
<evidence type="ECO:0000313" key="2">
    <source>
        <dbReference type="EMBL" id="OHA18675.1"/>
    </source>
</evidence>
<evidence type="ECO:0000313" key="3">
    <source>
        <dbReference type="Proteomes" id="UP000178873"/>
    </source>
</evidence>
<accession>A0A1G2M447</accession>
<dbReference type="AlphaFoldDB" id="A0A1G2M447"/>
<keyword evidence="1" id="KW-0812">Transmembrane</keyword>
<evidence type="ECO:0000256" key="1">
    <source>
        <dbReference type="SAM" id="Phobius"/>
    </source>
</evidence>
<proteinExistence type="predicted"/>
<keyword evidence="1" id="KW-1133">Transmembrane helix</keyword>
<comment type="caution">
    <text evidence="2">The sequence shown here is derived from an EMBL/GenBank/DDBJ whole genome shotgun (WGS) entry which is preliminary data.</text>
</comment>
<organism evidence="2 3">
    <name type="scientific">Candidatus Taylorbacteria bacterium RIFCSPHIGHO2_01_FULL_46_22b</name>
    <dbReference type="NCBI Taxonomy" id="1802301"/>
    <lineage>
        <taxon>Bacteria</taxon>
        <taxon>Candidatus Tayloriibacteriota</taxon>
    </lineage>
</organism>
<name>A0A1G2M447_9BACT</name>
<gene>
    <name evidence="2" type="ORF">A2664_00410</name>
</gene>
<feature type="transmembrane region" description="Helical" evidence="1">
    <location>
        <begin position="6"/>
        <end position="25"/>
    </location>
</feature>